<accession>A0ABY7C5N3</accession>
<protein>
    <submittedName>
        <fullName evidence="2">Uncharacterized protein</fullName>
    </submittedName>
</protein>
<gene>
    <name evidence="2" type="ORF">OH818_08680</name>
</gene>
<sequence>MMDRRVSAENAAQPAISSSVRPQPRQSPDAASMLQVWMQGLSIAIKFRLGGKEFIGIAPYGDVRLAAQPRGV</sequence>
<reference evidence="2" key="1">
    <citation type="submission" date="2022-12" db="EMBL/GenBank/DDBJ databases">
        <title>Jiella pelagia sp. nov., isolated from phosphonate enriched culture of Northwest Pacific surface seawater.</title>
        <authorList>
            <person name="Shin D.Y."/>
            <person name="Hwang C.Y."/>
        </authorList>
    </citation>
    <scope>NUCLEOTIDE SEQUENCE</scope>
    <source>
        <strain evidence="2">HL-NP1</strain>
    </source>
</reference>
<name>A0ABY7C5N3_9HYPH</name>
<feature type="region of interest" description="Disordered" evidence="1">
    <location>
        <begin position="1"/>
        <end position="29"/>
    </location>
</feature>
<dbReference type="RefSeq" id="WP_268883929.1">
    <property type="nucleotide sequence ID" value="NZ_CP114029.1"/>
</dbReference>
<proteinExistence type="predicted"/>
<keyword evidence="3" id="KW-1185">Reference proteome</keyword>
<organism evidence="2 3">
    <name type="scientific">Jiella pelagia</name>
    <dbReference type="NCBI Taxonomy" id="2986949"/>
    <lineage>
        <taxon>Bacteria</taxon>
        <taxon>Pseudomonadati</taxon>
        <taxon>Pseudomonadota</taxon>
        <taxon>Alphaproteobacteria</taxon>
        <taxon>Hyphomicrobiales</taxon>
        <taxon>Aurantimonadaceae</taxon>
        <taxon>Jiella</taxon>
    </lineage>
</organism>
<evidence type="ECO:0000313" key="3">
    <source>
        <dbReference type="Proteomes" id="UP001164020"/>
    </source>
</evidence>
<evidence type="ECO:0000256" key="1">
    <source>
        <dbReference type="SAM" id="MobiDB-lite"/>
    </source>
</evidence>
<evidence type="ECO:0000313" key="2">
    <source>
        <dbReference type="EMBL" id="WAP71386.1"/>
    </source>
</evidence>
<feature type="compositionally biased region" description="Low complexity" evidence="1">
    <location>
        <begin position="17"/>
        <end position="28"/>
    </location>
</feature>
<dbReference type="EMBL" id="CP114029">
    <property type="protein sequence ID" value="WAP71386.1"/>
    <property type="molecule type" value="Genomic_DNA"/>
</dbReference>
<dbReference type="Proteomes" id="UP001164020">
    <property type="component" value="Chromosome"/>
</dbReference>